<reference evidence="2" key="1">
    <citation type="submission" date="2020-02" db="EMBL/GenBank/DDBJ databases">
        <authorList>
            <person name="Meier V. D."/>
        </authorList>
    </citation>
    <scope>NUCLEOTIDE SEQUENCE</scope>
    <source>
        <strain evidence="2">AVDCRST_MAG27</strain>
    </source>
</reference>
<gene>
    <name evidence="2" type="ORF">AVDCRST_MAG27-3354</name>
</gene>
<feature type="non-terminal residue" evidence="2">
    <location>
        <position position="22"/>
    </location>
</feature>
<accession>A0A6J4JBM4</accession>
<protein>
    <submittedName>
        <fullName evidence="2">Uncharacterized protein</fullName>
    </submittedName>
</protein>
<evidence type="ECO:0000313" key="2">
    <source>
        <dbReference type="EMBL" id="CAA9275919.1"/>
    </source>
</evidence>
<sequence>CRGWSGRTGPRPSTRRATAGGA</sequence>
<feature type="non-terminal residue" evidence="2">
    <location>
        <position position="1"/>
    </location>
</feature>
<dbReference type="EMBL" id="CADCTD010000152">
    <property type="protein sequence ID" value="CAA9275919.1"/>
    <property type="molecule type" value="Genomic_DNA"/>
</dbReference>
<evidence type="ECO:0000256" key="1">
    <source>
        <dbReference type="SAM" id="MobiDB-lite"/>
    </source>
</evidence>
<dbReference type="AlphaFoldDB" id="A0A6J4JBM4"/>
<feature type="region of interest" description="Disordered" evidence="1">
    <location>
        <begin position="1"/>
        <end position="22"/>
    </location>
</feature>
<organism evidence="2">
    <name type="scientific">uncultured Craurococcus sp</name>
    <dbReference type="NCBI Taxonomy" id="1135998"/>
    <lineage>
        <taxon>Bacteria</taxon>
        <taxon>Pseudomonadati</taxon>
        <taxon>Pseudomonadota</taxon>
        <taxon>Alphaproteobacteria</taxon>
        <taxon>Acetobacterales</taxon>
        <taxon>Acetobacteraceae</taxon>
        <taxon>Craurococcus</taxon>
        <taxon>environmental samples</taxon>
    </lineage>
</organism>
<name>A0A6J4JBM4_9PROT</name>
<proteinExistence type="predicted"/>